<reference evidence="8" key="1">
    <citation type="submission" date="2007-12" db="EMBL/GenBank/DDBJ databases">
        <title>Annotation of Entamoeba dispar SAW760.</title>
        <authorList>
            <person name="Lorenzi H."/>
            <person name="Inman J."/>
            <person name="Schobel S."/>
            <person name="Amedeo P."/>
            <person name="Caler E."/>
        </authorList>
    </citation>
    <scope>NUCLEOTIDE SEQUENCE [LARGE SCALE GENOMIC DNA]</scope>
    <source>
        <strain evidence="8">ATCC PRA-260 / SAW760</strain>
    </source>
</reference>
<evidence type="ECO:0000256" key="5">
    <source>
        <dbReference type="ARBA" id="ARBA00023002"/>
    </source>
</evidence>
<dbReference type="AlphaFoldDB" id="B0EGX1"/>
<keyword evidence="8" id="KW-1185">Reference proteome</keyword>
<evidence type="ECO:0000313" key="7">
    <source>
        <dbReference type="EMBL" id="EDR26236.1"/>
    </source>
</evidence>
<dbReference type="GeneID" id="5882528"/>
<evidence type="ECO:0000256" key="3">
    <source>
        <dbReference type="ARBA" id="ARBA00022630"/>
    </source>
</evidence>
<feature type="domain" description="Nitroreductase" evidence="6">
    <location>
        <begin position="5"/>
        <end position="164"/>
    </location>
</feature>
<dbReference type="OMA" id="RNAPTAC"/>
<keyword evidence="4" id="KW-0288">FMN</keyword>
<comment type="similarity">
    <text evidence="2">Belongs to the nitroreductase family.</text>
</comment>
<gene>
    <name evidence="7" type="ORF">EDI_100800</name>
</gene>
<evidence type="ECO:0000313" key="8">
    <source>
        <dbReference type="Proteomes" id="UP000008076"/>
    </source>
</evidence>
<dbReference type="InterPro" id="IPR029479">
    <property type="entry name" value="Nitroreductase"/>
</dbReference>
<dbReference type="EMBL" id="DS549260">
    <property type="protein sequence ID" value="EDR26236.1"/>
    <property type="molecule type" value="Genomic_DNA"/>
</dbReference>
<dbReference type="PANTHER" id="PTHR43673:SF2">
    <property type="entry name" value="NITROREDUCTASE"/>
    <property type="match status" value="1"/>
</dbReference>
<dbReference type="InterPro" id="IPR000415">
    <property type="entry name" value="Nitroreductase-like"/>
</dbReference>
<comment type="cofactor">
    <cofactor evidence="1">
        <name>FMN</name>
        <dbReference type="ChEBI" id="CHEBI:58210"/>
    </cofactor>
</comment>
<proteinExistence type="inferred from homology"/>
<dbReference type="VEuPathDB" id="AmoebaDB:EDI_100800"/>
<accession>B0EGX1</accession>
<evidence type="ECO:0000256" key="1">
    <source>
        <dbReference type="ARBA" id="ARBA00001917"/>
    </source>
</evidence>
<dbReference type="Gene3D" id="3.40.109.10">
    <property type="entry name" value="NADH Oxidase"/>
    <property type="match status" value="1"/>
</dbReference>
<keyword evidence="3" id="KW-0285">Flavoprotein</keyword>
<dbReference type="SUPFAM" id="SSF55469">
    <property type="entry name" value="FMN-dependent nitroreductase-like"/>
    <property type="match status" value="1"/>
</dbReference>
<dbReference type="RefSeq" id="XP_001737487.1">
    <property type="nucleotide sequence ID" value="XM_001737435.1"/>
</dbReference>
<organism evidence="8">
    <name type="scientific">Entamoeba dispar (strain ATCC PRA-260 / SAW760)</name>
    <dbReference type="NCBI Taxonomy" id="370354"/>
    <lineage>
        <taxon>Eukaryota</taxon>
        <taxon>Amoebozoa</taxon>
        <taxon>Evosea</taxon>
        <taxon>Archamoebae</taxon>
        <taxon>Mastigamoebida</taxon>
        <taxon>Entamoebidae</taxon>
        <taxon>Entamoeba</taxon>
    </lineage>
</organism>
<dbReference type="GO" id="GO:0016491">
    <property type="term" value="F:oxidoreductase activity"/>
    <property type="evidence" value="ECO:0007669"/>
    <property type="project" value="UniProtKB-KW"/>
</dbReference>
<dbReference type="OrthoDB" id="27795at2759"/>
<keyword evidence="5" id="KW-0560">Oxidoreductase</keyword>
<dbReference type="eggNOG" id="ENOG502T1S5">
    <property type="taxonomic scope" value="Eukaryota"/>
</dbReference>
<dbReference type="KEGG" id="edi:EDI_100800"/>
<protein>
    <recommendedName>
        <fullName evidence="6">Nitroreductase domain-containing protein</fullName>
    </recommendedName>
</protein>
<name>B0EGX1_ENTDS</name>
<dbReference type="Pfam" id="PF00881">
    <property type="entry name" value="Nitroreductase"/>
    <property type="match status" value="1"/>
</dbReference>
<evidence type="ECO:0000256" key="2">
    <source>
        <dbReference type="ARBA" id="ARBA00007118"/>
    </source>
</evidence>
<evidence type="ECO:0000259" key="6">
    <source>
        <dbReference type="Pfam" id="PF00881"/>
    </source>
</evidence>
<dbReference type="PANTHER" id="PTHR43673">
    <property type="entry name" value="NAD(P)H NITROREDUCTASE YDGI-RELATED"/>
    <property type="match status" value="1"/>
</dbReference>
<evidence type="ECO:0000256" key="4">
    <source>
        <dbReference type="ARBA" id="ARBA00022643"/>
    </source>
</evidence>
<dbReference type="Proteomes" id="UP000008076">
    <property type="component" value="Unassembled WGS sequence"/>
</dbReference>
<dbReference type="CDD" id="cd02136">
    <property type="entry name" value="PnbA_NfnB-like"/>
    <property type="match status" value="1"/>
</dbReference>
<sequence>MKSLYRRTCRKFIQRDVEENKLKHIIDAGRNAPTACDEQPIRFYVIKNKQFIAKVARNCQETVFNLNPILYEERMKRLGVQSILTYDCPCAIILTCDKSNNNTNTHFDVGFIAQNMLLAASIEGLAAIPIGVITVVSDKWLDALHLETKINKEEELLLMIAIGYGDEDYLSTIEPKELKSKVVYHY</sequence>